<dbReference type="Pfam" id="PF21922">
    <property type="entry name" value="PBP_dimer_2"/>
    <property type="match status" value="1"/>
</dbReference>
<evidence type="ECO:0000313" key="5">
    <source>
        <dbReference type="Proteomes" id="UP000199065"/>
    </source>
</evidence>
<dbReference type="AlphaFoldDB" id="A0A1I2VAF0"/>
<name>A0A1I2VAF0_9CORY</name>
<dbReference type="RefSeq" id="WP_092287279.1">
    <property type="nucleotide sequence ID" value="NZ_FOPJ01000020.1"/>
</dbReference>
<protein>
    <submittedName>
        <fullName evidence="4">Cell elongation-specific peptidoglycan D,D-transpeptidase</fullName>
    </submittedName>
</protein>
<dbReference type="InterPro" id="IPR050515">
    <property type="entry name" value="Beta-lactam/transpept"/>
</dbReference>
<feature type="domain" description="Penicillin binding protein A dimerisation" evidence="3">
    <location>
        <begin position="52"/>
        <end position="134"/>
    </location>
</feature>
<evidence type="ECO:0000259" key="3">
    <source>
        <dbReference type="Pfam" id="PF21922"/>
    </source>
</evidence>
<evidence type="ECO:0000256" key="1">
    <source>
        <dbReference type="SAM" id="MobiDB-lite"/>
    </source>
</evidence>
<dbReference type="PANTHER" id="PTHR30627:SF24">
    <property type="entry name" value="PENICILLIN-BINDING PROTEIN 4B"/>
    <property type="match status" value="1"/>
</dbReference>
<dbReference type="Pfam" id="PF00905">
    <property type="entry name" value="Transpeptidase"/>
    <property type="match status" value="1"/>
</dbReference>
<accession>A0A1I2VAF0</accession>
<dbReference type="GO" id="GO:0071555">
    <property type="term" value="P:cell wall organization"/>
    <property type="evidence" value="ECO:0007669"/>
    <property type="project" value="TreeGrafter"/>
</dbReference>
<dbReference type="Gene3D" id="3.90.1310.10">
    <property type="entry name" value="Penicillin-binding protein 2a (Domain 2)"/>
    <property type="match status" value="1"/>
</dbReference>
<dbReference type="InterPro" id="IPR001460">
    <property type="entry name" value="PCN-bd_Tpept"/>
</dbReference>
<reference evidence="4 5" key="1">
    <citation type="submission" date="2016-10" db="EMBL/GenBank/DDBJ databases">
        <authorList>
            <person name="de Groot N.N."/>
        </authorList>
    </citation>
    <scope>NUCLEOTIDE SEQUENCE [LARGE SCALE GENOMIC DNA]</scope>
    <source>
        <strain>J11</strain>
        <strain evidence="5">PG 39</strain>
    </source>
</reference>
<dbReference type="PANTHER" id="PTHR30627">
    <property type="entry name" value="PEPTIDOGLYCAN D,D-TRANSPEPTIDASE"/>
    <property type="match status" value="1"/>
</dbReference>
<dbReference type="InterPro" id="IPR054120">
    <property type="entry name" value="PBPA_dimer"/>
</dbReference>
<dbReference type="GO" id="GO:0008658">
    <property type="term" value="F:penicillin binding"/>
    <property type="evidence" value="ECO:0007669"/>
    <property type="project" value="InterPro"/>
</dbReference>
<dbReference type="Proteomes" id="UP000199065">
    <property type="component" value="Unassembled WGS sequence"/>
</dbReference>
<dbReference type="EMBL" id="FOPJ01000020">
    <property type="protein sequence ID" value="SFG86288.1"/>
    <property type="molecule type" value="Genomic_DNA"/>
</dbReference>
<evidence type="ECO:0000313" key="4">
    <source>
        <dbReference type="EMBL" id="SFG86288.1"/>
    </source>
</evidence>
<dbReference type="Gene3D" id="3.40.710.10">
    <property type="entry name" value="DD-peptidase/beta-lactamase superfamily"/>
    <property type="match status" value="1"/>
</dbReference>
<organism evidence="4 5">
    <name type="scientific">Corynebacterium spheniscorum</name>
    <dbReference type="NCBI Taxonomy" id="185761"/>
    <lineage>
        <taxon>Bacteria</taxon>
        <taxon>Bacillati</taxon>
        <taxon>Actinomycetota</taxon>
        <taxon>Actinomycetes</taxon>
        <taxon>Mycobacteriales</taxon>
        <taxon>Corynebacteriaceae</taxon>
        <taxon>Corynebacterium</taxon>
    </lineage>
</organism>
<evidence type="ECO:0000259" key="2">
    <source>
        <dbReference type="Pfam" id="PF00905"/>
    </source>
</evidence>
<sequence>MNRAIRLTAIFSLLLTLVLLVNLTIVHAFKDDEYARNSLNSRNYFELKSIPRGQIFAGGKVLAKSEKLDDGFYHRSYPTTPEAYGPLVGYISDQYGEAGLEAGYNGILNGTDDALFALKWKDMLLGREHRGANIDTTIIPAVQETAYNELTRHGYNGAVVAIRPSTGEILALASSPGFDPNPIVNNDTAKEAWAQLTENPNKPLLNTATQETLPAGSIFKIITTTAGIAKGYTPQSTVTAQNQITLPGTNTTLENYNGQHCGTGGDTTTLATAFALSCNTAFVEMGIDAGADEFRKAAEAYGIGEKYDLGIPTAAGGLGDLPDDAALGQSSIGQRDVNISVLQAAVMAATVANEGRRMEPHLVAKITGADLKELKRFDAKQLKHGVDPEVARTLKELMRDSERHTAGYAGQDIASKTGTAEHGDPDTPPHTWYVAFGPSEHADVAVAVVVKDGGGQGVGATGGSVSAPIGRAVIDAALKAMR</sequence>
<proteinExistence type="predicted"/>
<keyword evidence="5" id="KW-1185">Reference proteome</keyword>
<dbReference type="OrthoDB" id="9766847at2"/>
<dbReference type="STRING" id="185761.SAMN05660282_02190"/>
<feature type="region of interest" description="Disordered" evidence="1">
    <location>
        <begin position="405"/>
        <end position="429"/>
    </location>
</feature>
<feature type="domain" description="Penicillin-binding protein transpeptidase" evidence="2">
    <location>
        <begin position="157"/>
        <end position="474"/>
    </location>
</feature>
<gene>
    <name evidence="4" type="ORF">SAMN05660282_02190</name>
</gene>
<dbReference type="InterPro" id="IPR012338">
    <property type="entry name" value="Beta-lactam/transpept-like"/>
</dbReference>
<dbReference type="GO" id="GO:0071972">
    <property type="term" value="F:peptidoglycan L,D-transpeptidase activity"/>
    <property type="evidence" value="ECO:0007669"/>
    <property type="project" value="TreeGrafter"/>
</dbReference>
<dbReference type="SUPFAM" id="SSF56601">
    <property type="entry name" value="beta-lactamase/transpeptidase-like"/>
    <property type="match status" value="1"/>
</dbReference>
<dbReference type="GO" id="GO:0005886">
    <property type="term" value="C:plasma membrane"/>
    <property type="evidence" value="ECO:0007669"/>
    <property type="project" value="TreeGrafter"/>
</dbReference>